<feature type="signal peptide" evidence="1">
    <location>
        <begin position="1"/>
        <end position="22"/>
    </location>
</feature>
<evidence type="ECO:0000313" key="2">
    <source>
        <dbReference type="EnsemblMetazoa" id="CLYHEMP018811.1"/>
    </source>
</evidence>
<reference evidence="2" key="1">
    <citation type="submission" date="2021-01" db="UniProtKB">
        <authorList>
            <consortium name="EnsemblMetazoa"/>
        </authorList>
    </citation>
    <scope>IDENTIFICATION</scope>
</reference>
<dbReference type="GeneID" id="136813603"/>
<sequence>MKIQALFVTSISLLLLVRQAPCKHITSVSEIEDLLSLVKKTIKLKQNDDSDPNSTQKELTADGCIKKCRNNYMTALLDSKTEVQTQGADVFIKCFPACFIPKDHGQITDPIKCKLSCGTAFHNCYLKAESVESFTCVVGKDACEADCDSLKERDEKEDSPIDVLDSLERKYNSLAKLNSDNVFLQKKRMVSSAGGSNRCFKKCTWTFRHCAKSNAVASYKFNVCDRLQSQCNRQCFKVLS</sequence>
<proteinExistence type="predicted"/>
<name>A0A7M5X793_9CNID</name>
<organism evidence="2 3">
    <name type="scientific">Clytia hemisphaerica</name>
    <dbReference type="NCBI Taxonomy" id="252671"/>
    <lineage>
        <taxon>Eukaryota</taxon>
        <taxon>Metazoa</taxon>
        <taxon>Cnidaria</taxon>
        <taxon>Hydrozoa</taxon>
        <taxon>Hydroidolina</taxon>
        <taxon>Leptothecata</taxon>
        <taxon>Obeliida</taxon>
        <taxon>Clytiidae</taxon>
        <taxon>Clytia</taxon>
    </lineage>
</organism>
<evidence type="ECO:0000256" key="1">
    <source>
        <dbReference type="SAM" id="SignalP"/>
    </source>
</evidence>
<accession>A0A7M5X793</accession>
<keyword evidence="3" id="KW-1185">Reference proteome</keyword>
<dbReference type="Proteomes" id="UP000594262">
    <property type="component" value="Unplaced"/>
</dbReference>
<protein>
    <submittedName>
        <fullName evidence="2">Uncharacterized protein</fullName>
    </submittedName>
</protein>
<evidence type="ECO:0000313" key="3">
    <source>
        <dbReference type="Proteomes" id="UP000594262"/>
    </source>
</evidence>
<keyword evidence="1" id="KW-0732">Signal</keyword>
<dbReference type="AlphaFoldDB" id="A0A7M5X793"/>
<feature type="chain" id="PRO_5029484194" evidence="1">
    <location>
        <begin position="23"/>
        <end position="240"/>
    </location>
</feature>
<dbReference type="EnsemblMetazoa" id="CLYHEMT018811.1">
    <property type="protein sequence ID" value="CLYHEMP018811.1"/>
    <property type="gene ID" value="CLYHEMG018811"/>
</dbReference>
<dbReference type="RefSeq" id="XP_066926202.1">
    <property type="nucleotide sequence ID" value="XM_067070101.1"/>
</dbReference>